<dbReference type="Proteomes" id="UP000199501">
    <property type="component" value="Unassembled WGS sequence"/>
</dbReference>
<dbReference type="OrthoDB" id="3078601at2"/>
<protein>
    <submittedName>
        <fullName evidence="1">Uncharacterized protein</fullName>
    </submittedName>
</protein>
<sequence>MSTGDDPMRVVYRDRAHLIALLATVFPARVETDPAPDRADCSAVVVLELPTGQVSWHVHDEDLSTALFGHLPMSWDTASWDGHSVADKHARITAQITAVTGPDTAASLCLTARCGTCETPLSWARDEHPAHFPTPGHLIALARTWGWQRNTVAGGWTCDLCVARATCAEHGHKTDPELPTYPWCVRCGDRIRPAAGQGGGAA</sequence>
<evidence type="ECO:0000313" key="2">
    <source>
        <dbReference type="Proteomes" id="UP000199501"/>
    </source>
</evidence>
<accession>A0A1G6WQZ6</accession>
<proteinExistence type="predicted"/>
<dbReference type="STRING" id="1271860.SAMN05216174_115135"/>
<name>A0A1G6WQZ6_9PSEU</name>
<dbReference type="RefSeq" id="WP_091455690.1">
    <property type="nucleotide sequence ID" value="NZ_FMZZ01000015.1"/>
</dbReference>
<gene>
    <name evidence="1" type="ORF">SAMN05216174_115135</name>
</gene>
<evidence type="ECO:0000313" key="1">
    <source>
        <dbReference type="EMBL" id="SDD68370.1"/>
    </source>
</evidence>
<organism evidence="1 2">
    <name type="scientific">Actinokineospora iranica</name>
    <dbReference type="NCBI Taxonomy" id="1271860"/>
    <lineage>
        <taxon>Bacteria</taxon>
        <taxon>Bacillati</taxon>
        <taxon>Actinomycetota</taxon>
        <taxon>Actinomycetes</taxon>
        <taxon>Pseudonocardiales</taxon>
        <taxon>Pseudonocardiaceae</taxon>
        <taxon>Actinokineospora</taxon>
    </lineage>
</organism>
<keyword evidence="2" id="KW-1185">Reference proteome</keyword>
<dbReference type="EMBL" id="FMZZ01000015">
    <property type="protein sequence ID" value="SDD68370.1"/>
    <property type="molecule type" value="Genomic_DNA"/>
</dbReference>
<dbReference type="AlphaFoldDB" id="A0A1G6WQZ6"/>
<reference evidence="2" key="1">
    <citation type="submission" date="2016-10" db="EMBL/GenBank/DDBJ databases">
        <authorList>
            <person name="Varghese N."/>
            <person name="Submissions S."/>
        </authorList>
    </citation>
    <scope>NUCLEOTIDE SEQUENCE [LARGE SCALE GENOMIC DNA]</scope>
    <source>
        <strain evidence="2">IBRC-M 10403</strain>
    </source>
</reference>